<dbReference type="PROSITE" id="PS50222">
    <property type="entry name" value="EF_HAND_2"/>
    <property type="match status" value="1"/>
</dbReference>
<dbReference type="Proteomes" id="UP001190700">
    <property type="component" value="Unassembled WGS sequence"/>
</dbReference>
<dbReference type="InterPro" id="IPR011992">
    <property type="entry name" value="EF-hand-dom_pair"/>
</dbReference>
<dbReference type="CDD" id="cd02947">
    <property type="entry name" value="TRX_family"/>
    <property type="match status" value="1"/>
</dbReference>
<accession>A0AAE0GHK8</accession>
<dbReference type="Gene3D" id="3.40.30.10">
    <property type="entry name" value="Glutaredoxin"/>
    <property type="match status" value="1"/>
</dbReference>
<gene>
    <name evidence="3" type="ORF">CYMTET_13694</name>
</gene>
<evidence type="ECO:0000313" key="3">
    <source>
        <dbReference type="EMBL" id="KAK3278365.1"/>
    </source>
</evidence>
<name>A0AAE0GHK8_9CHLO</name>
<sequence length="399" mass="44821">MVPATPTGGHLLEQAACFPRRRCSVAGLKPSASLVREAHTVGRRTPSRVQKVLSLTQIPRSNARCATRVFDSALATDVHKASNPKEAELHSNYAEVVALIEKNFVSSQGANGAELVSCADLKANLHKDGVLLTDRELDRLLYKYEGSHPGFICKDDIKSVALEFATEFMWISLALMHSKMEFFDKTFNFGDKDGSHIISSVELQSSLELIGGEVLHHDEMDLAVTQYDGDSKGGINKREFMMMVHNKLIDISAIFKLAVPIAAKIMQGADMGTVCSIENRKHLEYIMEEEKDRLVVLQTGFTWCRPCIGFKRKYEKFANMYKEARFLKLTVNENEHTEDLYQHILKDLDMNLGSPAFIFFRGQRPVYVFSGVNSSKMKASLSHFLDPHERPADFLINSL</sequence>
<dbReference type="InterPro" id="IPR036249">
    <property type="entry name" value="Thioredoxin-like_sf"/>
</dbReference>
<evidence type="ECO:0000256" key="1">
    <source>
        <dbReference type="ARBA" id="ARBA00022837"/>
    </source>
</evidence>
<reference evidence="3 4" key="1">
    <citation type="journal article" date="2015" name="Genome Biol. Evol.">
        <title>Comparative Genomics of a Bacterivorous Green Alga Reveals Evolutionary Causalities and Consequences of Phago-Mixotrophic Mode of Nutrition.</title>
        <authorList>
            <person name="Burns J.A."/>
            <person name="Paasch A."/>
            <person name="Narechania A."/>
            <person name="Kim E."/>
        </authorList>
    </citation>
    <scope>NUCLEOTIDE SEQUENCE [LARGE SCALE GENOMIC DNA]</scope>
    <source>
        <strain evidence="3 4">PLY_AMNH</strain>
    </source>
</reference>
<dbReference type="SUPFAM" id="SSF52833">
    <property type="entry name" value="Thioredoxin-like"/>
    <property type="match status" value="1"/>
</dbReference>
<dbReference type="AlphaFoldDB" id="A0AAE0GHK8"/>
<keyword evidence="1" id="KW-0106">Calcium</keyword>
<protein>
    <recommendedName>
        <fullName evidence="2">EF-hand domain-containing protein</fullName>
    </recommendedName>
</protein>
<dbReference type="EMBL" id="LGRX02005497">
    <property type="protein sequence ID" value="KAK3278365.1"/>
    <property type="molecule type" value="Genomic_DNA"/>
</dbReference>
<evidence type="ECO:0000259" key="2">
    <source>
        <dbReference type="PROSITE" id="PS50222"/>
    </source>
</evidence>
<dbReference type="GO" id="GO:0005509">
    <property type="term" value="F:calcium ion binding"/>
    <property type="evidence" value="ECO:0007669"/>
    <property type="project" value="InterPro"/>
</dbReference>
<dbReference type="InterPro" id="IPR018247">
    <property type="entry name" value="EF_Hand_1_Ca_BS"/>
</dbReference>
<organism evidence="3 4">
    <name type="scientific">Cymbomonas tetramitiformis</name>
    <dbReference type="NCBI Taxonomy" id="36881"/>
    <lineage>
        <taxon>Eukaryota</taxon>
        <taxon>Viridiplantae</taxon>
        <taxon>Chlorophyta</taxon>
        <taxon>Pyramimonadophyceae</taxon>
        <taxon>Pyramimonadales</taxon>
        <taxon>Pyramimonadaceae</taxon>
        <taxon>Cymbomonas</taxon>
    </lineage>
</organism>
<keyword evidence="4" id="KW-1185">Reference proteome</keyword>
<dbReference type="Gene3D" id="1.10.238.10">
    <property type="entry name" value="EF-hand"/>
    <property type="match status" value="1"/>
</dbReference>
<dbReference type="InterPro" id="IPR002048">
    <property type="entry name" value="EF_hand_dom"/>
</dbReference>
<proteinExistence type="predicted"/>
<feature type="domain" description="EF-hand" evidence="2">
    <location>
        <begin position="178"/>
        <end position="213"/>
    </location>
</feature>
<evidence type="ECO:0000313" key="4">
    <source>
        <dbReference type="Proteomes" id="UP001190700"/>
    </source>
</evidence>
<dbReference type="PROSITE" id="PS00018">
    <property type="entry name" value="EF_HAND_1"/>
    <property type="match status" value="1"/>
</dbReference>
<comment type="caution">
    <text evidence="3">The sequence shown here is derived from an EMBL/GenBank/DDBJ whole genome shotgun (WGS) entry which is preliminary data.</text>
</comment>
<dbReference type="SUPFAM" id="SSF47473">
    <property type="entry name" value="EF-hand"/>
    <property type="match status" value="1"/>
</dbReference>